<comment type="caution">
    <text evidence="1">The sequence shown here is derived from an EMBL/GenBank/DDBJ whole genome shotgun (WGS) entry which is preliminary data.</text>
</comment>
<feature type="non-terminal residue" evidence="1">
    <location>
        <position position="1"/>
    </location>
</feature>
<organism evidence="1 2">
    <name type="scientific">Lentinula guzmanii</name>
    <dbReference type="NCBI Taxonomy" id="2804957"/>
    <lineage>
        <taxon>Eukaryota</taxon>
        <taxon>Fungi</taxon>
        <taxon>Dikarya</taxon>
        <taxon>Basidiomycota</taxon>
        <taxon>Agaricomycotina</taxon>
        <taxon>Agaricomycetes</taxon>
        <taxon>Agaricomycetidae</taxon>
        <taxon>Agaricales</taxon>
        <taxon>Marasmiineae</taxon>
        <taxon>Omphalotaceae</taxon>
        <taxon>Lentinula</taxon>
    </lineage>
</organism>
<proteinExistence type="predicted"/>
<evidence type="ECO:0000313" key="2">
    <source>
        <dbReference type="Proteomes" id="UP001176059"/>
    </source>
</evidence>
<accession>A0AA38MUV6</accession>
<name>A0AA38MUV6_9AGAR</name>
<reference evidence="1" key="1">
    <citation type="submission" date="2022-08" db="EMBL/GenBank/DDBJ databases">
        <authorList>
            <consortium name="DOE Joint Genome Institute"/>
            <person name="Min B."/>
            <person name="Sierra-Patev S."/>
            <person name="Naranjo-Ortiz M."/>
            <person name="Looney B."/>
            <person name="Konkel Z."/>
            <person name="Slot J.C."/>
            <person name="Sakamoto Y."/>
            <person name="Steenwyk J.L."/>
            <person name="Rokas A."/>
            <person name="Carro J."/>
            <person name="Camarero S."/>
            <person name="Ferreira P."/>
            <person name="Molpeceres G."/>
            <person name="Ruiz-duenas F.J."/>
            <person name="Serrano A."/>
            <person name="Henrissat B."/>
            <person name="Drula E."/>
            <person name="Hughes K.W."/>
            <person name="Mata J.L."/>
            <person name="Ishikawa N.K."/>
            <person name="Vargas-Isla R."/>
            <person name="Ushijima S."/>
            <person name="Smith C.A."/>
            <person name="Ahrendt S."/>
            <person name="Andreopoulos W."/>
            <person name="He G."/>
            <person name="LaButti K."/>
            <person name="Lipzen A."/>
            <person name="Ng V."/>
            <person name="Riley R."/>
            <person name="Sandor L."/>
            <person name="Barry K."/>
            <person name="Martinez A.T."/>
            <person name="Xiao Y."/>
            <person name="Gibbons J.G."/>
            <person name="Terashima K."/>
            <person name="Hibbett D.S."/>
            <person name="Grigoriev I.V."/>
        </authorList>
    </citation>
    <scope>NUCLEOTIDE SEQUENCE</scope>
    <source>
        <strain evidence="1">ET3784</strain>
    </source>
</reference>
<dbReference type="Proteomes" id="UP001176059">
    <property type="component" value="Unassembled WGS sequence"/>
</dbReference>
<keyword evidence="2" id="KW-1185">Reference proteome</keyword>
<dbReference type="AlphaFoldDB" id="A0AA38MUV6"/>
<evidence type="ECO:0000313" key="1">
    <source>
        <dbReference type="EMBL" id="KAJ3711071.1"/>
    </source>
</evidence>
<sequence>PFGWRVGSGAGPAEFANAHVGIEATTYEGLDILFNHAWNNMALVETARPFVPDIVEEIAKTGKLCGKVGFLGVNSFDCKNYVATIHRDNDKAPTITAQLRLNGTNLARSLLTQMSTMGPCSQPKQLLTWPGLAKQRVLE</sequence>
<dbReference type="EMBL" id="JANVFO010000126">
    <property type="protein sequence ID" value="KAJ3711071.1"/>
    <property type="molecule type" value="Genomic_DNA"/>
</dbReference>
<reference evidence="1" key="2">
    <citation type="journal article" date="2023" name="Proc. Natl. Acad. Sci. U.S.A.">
        <title>A global phylogenomic analysis of the shiitake genus Lentinula.</title>
        <authorList>
            <person name="Sierra-Patev S."/>
            <person name="Min B."/>
            <person name="Naranjo-Ortiz M."/>
            <person name="Looney B."/>
            <person name="Konkel Z."/>
            <person name="Slot J.C."/>
            <person name="Sakamoto Y."/>
            <person name="Steenwyk J.L."/>
            <person name="Rokas A."/>
            <person name="Carro J."/>
            <person name="Camarero S."/>
            <person name="Ferreira P."/>
            <person name="Molpeceres G."/>
            <person name="Ruiz-Duenas F.J."/>
            <person name="Serrano A."/>
            <person name="Henrissat B."/>
            <person name="Drula E."/>
            <person name="Hughes K.W."/>
            <person name="Mata J.L."/>
            <person name="Ishikawa N.K."/>
            <person name="Vargas-Isla R."/>
            <person name="Ushijima S."/>
            <person name="Smith C.A."/>
            <person name="Donoghue J."/>
            <person name="Ahrendt S."/>
            <person name="Andreopoulos W."/>
            <person name="He G."/>
            <person name="LaButti K."/>
            <person name="Lipzen A."/>
            <person name="Ng V."/>
            <person name="Riley R."/>
            <person name="Sandor L."/>
            <person name="Barry K."/>
            <person name="Martinez A.T."/>
            <person name="Xiao Y."/>
            <person name="Gibbons J.G."/>
            <person name="Terashima K."/>
            <person name="Grigoriev I.V."/>
            <person name="Hibbett D."/>
        </authorList>
    </citation>
    <scope>NUCLEOTIDE SEQUENCE</scope>
    <source>
        <strain evidence="1">ET3784</strain>
    </source>
</reference>
<protein>
    <submittedName>
        <fullName evidence="1">Uncharacterized protein</fullName>
    </submittedName>
</protein>
<gene>
    <name evidence="1" type="ORF">DFJ43DRAFT_1044450</name>
</gene>